<protein>
    <recommendedName>
        <fullName evidence="2">Beta-lactamase-related domain-containing protein</fullName>
    </recommendedName>
</protein>
<evidence type="ECO:0000259" key="2">
    <source>
        <dbReference type="Pfam" id="PF00144"/>
    </source>
</evidence>
<organism evidence="3 4">
    <name type="scientific">Propionigenium maris DSM 9537</name>
    <dbReference type="NCBI Taxonomy" id="1123000"/>
    <lineage>
        <taxon>Bacteria</taxon>
        <taxon>Fusobacteriati</taxon>
        <taxon>Fusobacteriota</taxon>
        <taxon>Fusobacteriia</taxon>
        <taxon>Fusobacteriales</taxon>
        <taxon>Fusobacteriaceae</taxon>
        <taxon>Propionigenium</taxon>
    </lineage>
</organism>
<dbReference type="Gene3D" id="3.40.710.10">
    <property type="entry name" value="DD-peptidase/beta-lactamase superfamily"/>
    <property type="match status" value="1"/>
</dbReference>
<name>A0A9W6GN25_9FUSO</name>
<sequence>MKERKFKSNRIGRIDKKMILIIIGVVLILSILFYKKIIRVYRVVTLFNSDKIVDNFRNMDRYFDTSTVYRGQSIHRFEYDLIELPDTYRYLGEIRSVNGFLKDTQTTGLIVIKDGKITFEKNYNGNSADTKVISWSVVKSIISALIGIAVEEGYIKDISEPVTKYVPSLHGSGYEGVSIKDVLQMSSGIDFNEDYGDFFQISTV</sequence>
<keyword evidence="1" id="KW-0812">Transmembrane</keyword>
<comment type="caution">
    <text evidence="3">The sequence shown here is derived from an EMBL/GenBank/DDBJ whole genome shotgun (WGS) entry which is preliminary data.</text>
</comment>
<proteinExistence type="predicted"/>
<dbReference type="InterPro" id="IPR001466">
    <property type="entry name" value="Beta-lactam-related"/>
</dbReference>
<dbReference type="Pfam" id="PF00144">
    <property type="entry name" value="Beta-lactamase"/>
    <property type="match status" value="1"/>
</dbReference>
<evidence type="ECO:0000256" key="1">
    <source>
        <dbReference type="SAM" id="Phobius"/>
    </source>
</evidence>
<dbReference type="RefSeq" id="WP_281836598.1">
    <property type="nucleotide sequence ID" value="NZ_BSDY01000013.1"/>
</dbReference>
<gene>
    <name evidence="3" type="ORF">PM10SUCC1_26440</name>
</gene>
<accession>A0A9W6GN25</accession>
<dbReference type="InterPro" id="IPR050789">
    <property type="entry name" value="Diverse_Enzym_Activities"/>
</dbReference>
<evidence type="ECO:0000313" key="4">
    <source>
        <dbReference type="Proteomes" id="UP001144471"/>
    </source>
</evidence>
<dbReference type="PANTHER" id="PTHR43283:SF14">
    <property type="entry name" value="BLL8153 PROTEIN"/>
    <property type="match status" value="1"/>
</dbReference>
<reference evidence="3" key="1">
    <citation type="submission" date="2022-12" db="EMBL/GenBank/DDBJ databases">
        <title>Reference genome sequencing for broad-spectrum identification of bacterial and archaeal isolates by mass spectrometry.</title>
        <authorList>
            <person name="Sekiguchi Y."/>
            <person name="Tourlousse D.M."/>
        </authorList>
    </citation>
    <scope>NUCLEOTIDE SEQUENCE</scope>
    <source>
        <strain evidence="3">10succ1</strain>
    </source>
</reference>
<evidence type="ECO:0000313" key="3">
    <source>
        <dbReference type="EMBL" id="GLI57130.1"/>
    </source>
</evidence>
<feature type="domain" description="Beta-lactamase-related" evidence="2">
    <location>
        <begin position="107"/>
        <end position="199"/>
    </location>
</feature>
<dbReference type="SUPFAM" id="SSF56601">
    <property type="entry name" value="beta-lactamase/transpeptidase-like"/>
    <property type="match status" value="1"/>
</dbReference>
<keyword evidence="4" id="KW-1185">Reference proteome</keyword>
<dbReference type="PANTHER" id="PTHR43283">
    <property type="entry name" value="BETA-LACTAMASE-RELATED"/>
    <property type="match status" value="1"/>
</dbReference>
<dbReference type="InterPro" id="IPR012338">
    <property type="entry name" value="Beta-lactam/transpept-like"/>
</dbReference>
<keyword evidence="1" id="KW-0472">Membrane</keyword>
<dbReference type="Proteomes" id="UP001144471">
    <property type="component" value="Unassembled WGS sequence"/>
</dbReference>
<keyword evidence="1" id="KW-1133">Transmembrane helix</keyword>
<dbReference type="AlphaFoldDB" id="A0A9W6GN25"/>
<feature type="transmembrane region" description="Helical" evidence="1">
    <location>
        <begin position="18"/>
        <end position="34"/>
    </location>
</feature>
<dbReference type="EMBL" id="BSDY01000013">
    <property type="protein sequence ID" value="GLI57130.1"/>
    <property type="molecule type" value="Genomic_DNA"/>
</dbReference>